<dbReference type="InterPro" id="IPR000477">
    <property type="entry name" value="RT_dom"/>
</dbReference>
<dbReference type="InterPro" id="IPR041588">
    <property type="entry name" value="Integrase_H2C2"/>
</dbReference>
<feature type="domain" description="Reverse transcriptase" evidence="4">
    <location>
        <begin position="490"/>
        <end position="667"/>
    </location>
</feature>
<dbReference type="PANTHER" id="PTHR37984:SF7">
    <property type="entry name" value="INTEGRASE CATALYTIC DOMAIN-CONTAINING PROTEIN"/>
    <property type="match status" value="1"/>
</dbReference>
<dbReference type="PROSITE" id="PS50994">
    <property type="entry name" value="INTEGRASE"/>
    <property type="match status" value="1"/>
</dbReference>
<feature type="region of interest" description="Disordered" evidence="2">
    <location>
        <begin position="1273"/>
        <end position="1352"/>
    </location>
</feature>
<dbReference type="Pfam" id="PF17921">
    <property type="entry name" value="Integrase_H2C2"/>
    <property type="match status" value="1"/>
</dbReference>
<accession>A0A7M7PQL1</accession>
<dbReference type="Gene3D" id="1.10.340.70">
    <property type="match status" value="1"/>
</dbReference>
<feature type="compositionally biased region" description="Basic residues" evidence="2">
    <location>
        <begin position="242"/>
        <end position="253"/>
    </location>
</feature>
<evidence type="ECO:0000256" key="2">
    <source>
        <dbReference type="SAM" id="MobiDB-lite"/>
    </source>
</evidence>
<dbReference type="PROSITE" id="PS50878">
    <property type="entry name" value="RT_POL"/>
    <property type="match status" value="1"/>
</dbReference>
<dbReference type="SUPFAM" id="SSF53098">
    <property type="entry name" value="Ribonuclease H-like"/>
    <property type="match status" value="1"/>
</dbReference>
<dbReference type="KEGG" id="spu:115929460"/>
<dbReference type="CDD" id="cd05481">
    <property type="entry name" value="retropepsin_like_LTR_1"/>
    <property type="match status" value="1"/>
</dbReference>
<dbReference type="GO" id="GO:0015074">
    <property type="term" value="P:DNA integration"/>
    <property type="evidence" value="ECO:0007669"/>
    <property type="project" value="InterPro"/>
</dbReference>
<evidence type="ECO:0000259" key="5">
    <source>
        <dbReference type="PROSITE" id="PS50994"/>
    </source>
</evidence>
<dbReference type="InterPro" id="IPR041577">
    <property type="entry name" value="RT_RNaseH_2"/>
</dbReference>
<dbReference type="Gene3D" id="3.10.20.370">
    <property type="match status" value="1"/>
</dbReference>
<name>A0A7M7PQL1_STRPU</name>
<dbReference type="FunFam" id="3.10.20.370:FF:000001">
    <property type="entry name" value="Retrovirus-related Pol polyprotein from transposon 17.6-like protein"/>
    <property type="match status" value="1"/>
</dbReference>
<dbReference type="OrthoDB" id="6118683at2759"/>
<reference evidence="6" key="2">
    <citation type="submission" date="2021-01" db="UniProtKB">
        <authorList>
            <consortium name="EnsemblMetazoa"/>
        </authorList>
    </citation>
    <scope>IDENTIFICATION</scope>
</reference>
<protein>
    <recommendedName>
        <fullName evidence="8">Endonuclease</fullName>
    </recommendedName>
</protein>
<dbReference type="Gene3D" id="3.10.10.10">
    <property type="entry name" value="HIV Type 1 Reverse Transcriptase, subunit A, domain 1"/>
    <property type="match status" value="1"/>
</dbReference>
<dbReference type="FunFam" id="3.10.10.10:FF:000003">
    <property type="entry name" value="Retrovirus-related Pol polyprotein from transposon 297-like Protein"/>
    <property type="match status" value="1"/>
</dbReference>
<dbReference type="InterPro" id="IPR036397">
    <property type="entry name" value="RNaseH_sf"/>
</dbReference>
<dbReference type="RefSeq" id="XP_030854266.1">
    <property type="nucleotide sequence ID" value="XM_030998406.1"/>
</dbReference>
<dbReference type="InterPro" id="IPR012337">
    <property type="entry name" value="RNaseH-like_sf"/>
</dbReference>
<proteinExistence type="predicted"/>
<keyword evidence="1" id="KW-0862">Zinc</keyword>
<keyword evidence="7" id="KW-1185">Reference proteome</keyword>
<dbReference type="InterPro" id="IPR043502">
    <property type="entry name" value="DNA/RNA_pol_sf"/>
</dbReference>
<keyword evidence="1" id="KW-0863">Zinc-finger</keyword>
<dbReference type="InterPro" id="IPR001878">
    <property type="entry name" value="Znf_CCHC"/>
</dbReference>
<dbReference type="Pfam" id="PF00078">
    <property type="entry name" value="RVT_1"/>
    <property type="match status" value="1"/>
</dbReference>
<evidence type="ECO:0000259" key="4">
    <source>
        <dbReference type="PROSITE" id="PS50878"/>
    </source>
</evidence>
<evidence type="ECO:0008006" key="8">
    <source>
        <dbReference type="Google" id="ProtNLM"/>
    </source>
</evidence>
<dbReference type="InParanoid" id="A0A7M7PQL1"/>
<dbReference type="SUPFAM" id="SSF56672">
    <property type="entry name" value="DNA/RNA polymerases"/>
    <property type="match status" value="1"/>
</dbReference>
<dbReference type="InterPro" id="IPR050951">
    <property type="entry name" value="Retrovirus_Pol_polyprotein"/>
</dbReference>
<evidence type="ECO:0000259" key="3">
    <source>
        <dbReference type="PROSITE" id="PS50158"/>
    </source>
</evidence>
<organism evidence="6 7">
    <name type="scientific">Strongylocentrotus purpuratus</name>
    <name type="common">Purple sea urchin</name>
    <dbReference type="NCBI Taxonomy" id="7668"/>
    <lineage>
        <taxon>Eukaryota</taxon>
        <taxon>Metazoa</taxon>
        <taxon>Echinodermata</taxon>
        <taxon>Eleutherozoa</taxon>
        <taxon>Echinozoa</taxon>
        <taxon>Echinoidea</taxon>
        <taxon>Euechinoidea</taxon>
        <taxon>Echinacea</taxon>
        <taxon>Camarodonta</taxon>
        <taxon>Echinidea</taxon>
        <taxon>Strongylocentrotidae</taxon>
        <taxon>Strongylocentrotus</taxon>
    </lineage>
</organism>
<sequence>MADHIPRMDWGAPNLAEAFRMFRQRLSLYFLAKHTPKEDEVPIILLAAGEEGLQRYNCWTLSESEQTAKIILDRFEEQLEPQDNFRVCRLKLSRTMQRPDEKLDDFINRCRQIARKCEFDHKELDERILEQIIVSTPIADFRKDLLTTKKDFTLQGALQLGRTYEASESHVQTLQSLYHPTQSIDAVQQQKQPKSLCKNCGRQHRFGKEYCPAASVTCFSCNKQGHYAQLCLSTKLKQPQKYHKSYASSRKKRGVDERQHPSRRSKQVDNVREEHTESESELGTLPQRFDSFHFDTIIIDSVKRNEAIAHLDIKLDDKPGVHDLKVKVDTGAEANTLPLRTFRNMYPEQLDRQGFPRNLPDAGTILSAYNETLIGQYGTVVISCKYGDTAWTDTLFYVVQSNGPVILGLQSSVEFGLVTLHCSLNIATQVSGVQALVQLFPQQFDRIGEFRTTHHLTVDPNVPSHVDAPRKMPIALKDKVKAELDSMESQGVIKQIIEPTEWVNSITYVTKKDGSIRICLDPRRLNKALIRPHYKQQTLEELNHKFHNMQHFSKLDAKCGYWSVKLDEASQRLTTFQTPFGRYVFCRLPFGLSVSQDIFQLEMDRVLEGCTGAECIADDIVIFGRTVEEHDRNLLNFMQVAAKRGLTLNSNKCHIRQTSINFFGNRYSKDGIQPDPQKVADLAGMPTPSTKAELQHFLGFITYLSHFIPDFSTKTAVLRDLLKKEADFIWEPHHQAAMEKLKQEVSEKSLLQFFDTTSPVYLQCDASLQGLGVALLQHDQEGRLRPVAYASKALSSTETRYSCIERELLAIVFGVERFHTYLYGRLFHVITDHKPLLMIMDKPLTAAPPRLQRMLIRLQGYNFQITHRPGLDNLLADSLSRLPSTHNNETVELDLRVDLVQFSSRKVDELKHTTSQDKVLSALMEVIVTGWPDTVKQVQPELRKFWSYRDELTVSDGIILKGNRVVIPKQMQPDILEKLHTSHLGQQKTKLLARGKVFWSNMNKDIDRVVQSCVRCQEHQPAQTPEPLQPHDIPTMPWSTVATDMFELKGKQWLIVVDYYSKYPVVRQLPDQATSSAVITMMQQVFAEHGIPAKVVSDNGPQYASYQFKSFAESWGFEHATSSPRRPQGNGFVERQIRTIKGIMKKTSDIQIALLLWRTTPISEKLPSPAEVLMNRQLRTTLPAKLQRTQPDADDIYNQLQERQNSQKFYFDKHARRADLPELYLGQDVRYRDPVSRRWCPATVDTRAEGQRSYILQSPEGNYLRRNRQHIRPDHTGQSTTEVPGGAESNVPGDEGASSTDHDEQLSTPHRAFPEPRSSPGREEAPPRSPGRGETPPRRQRSSRNTQRPKNHQRCLRLRCVMSSRYRVAEYRRYASCIISDLIMKPNI</sequence>
<dbReference type="FunFam" id="1.10.340.70:FF:000003">
    <property type="entry name" value="Protein CBG25708"/>
    <property type="match status" value="1"/>
</dbReference>
<dbReference type="Proteomes" id="UP000007110">
    <property type="component" value="Unassembled WGS sequence"/>
</dbReference>
<evidence type="ECO:0000313" key="6">
    <source>
        <dbReference type="EnsemblMetazoa" id="XP_030854266"/>
    </source>
</evidence>
<feature type="compositionally biased region" description="Basic residues" evidence="2">
    <location>
        <begin position="1338"/>
        <end position="1352"/>
    </location>
</feature>
<evidence type="ECO:0000256" key="1">
    <source>
        <dbReference type="PROSITE-ProRule" id="PRU00047"/>
    </source>
</evidence>
<dbReference type="CDD" id="cd01647">
    <property type="entry name" value="RT_LTR"/>
    <property type="match status" value="1"/>
</dbReference>
<keyword evidence="1" id="KW-0479">Metal-binding</keyword>
<dbReference type="PROSITE" id="PS50158">
    <property type="entry name" value="ZF_CCHC"/>
    <property type="match status" value="1"/>
</dbReference>
<dbReference type="CDD" id="cd09274">
    <property type="entry name" value="RNase_HI_RT_Ty3"/>
    <property type="match status" value="1"/>
</dbReference>
<dbReference type="PANTHER" id="PTHR37984">
    <property type="entry name" value="PROTEIN CBG26694"/>
    <property type="match status" value="1"/>
</dbReference>
<feature type="domain" description="Integrase catalytic" evidence="5">
    <location>
        <begin position="1033"/>
        <end position="1199"/>
    </location>
</feature>
<dbReference type="Pfam" id="PF17919">
    <property type="entry name" value="RT_RNaseH_2"/>
    <property type="match status" value="1"/>
</dbReference>
<dbReference type="Pfam" id="PF00665">
    <property type="entry name" value="rve"/>
    <property type="match status" value="1"/>
</dbReference>
<dbReference type="Gene3D" id="3.30.420.10">
    <property type="entry name" value="Ribonuclease H-like superfamily/Ribonuclease H"/>
    <property type="match status" value="1"/>
</dbReference>
<dbReference type="GO" id="GO:0003676">
    <property type="term" value="F:nucleic acid binding"/>
    <property type="evidence" value="ECO:0007669"/>
    <property type="project" value="InterPro"/>
</dbReference>
<feature type="compositionally biased region" description="Basic and acidic residues" evidence="2">
    <location>
        <begin position="254"/>
        <end position="278"/>
    </location>
</feature>
<dbReference type="InterPro" id="IPR043128">
    <property type="entry name" value="Rev_trsase/Diguanyl_cyclase"/>
</dbReference>
<dbReference type="InterPro" id="IPR001584">
    <property type="entry name" value="Integrase_cat-core"/>
</dbReference>
<dbReference type="FunFam" id="3.30.70.270:FF:000063">
    <property type="entry name" value="Zinc knuckle domaincontaining protein"/>
    <property type="match status" value="1"/>
</dbReference>
<feature type="region of interest" description="Disordered" evidence="2">
    <location>
        <begin position="242"/>
        <end position="282"/>
    </location>
</feature>
<feature type="domain" description="CCHC-type" evidence="3">
    <location>
        <begin position="218"/>
        <end position="231"/>
    </location>
</feature>
<dbReference type="Gene3D" id="3.30.70.270">
    <property type="match status" value="2"/>
</dbReference>
<reference evidence="7" key="1">
    <citation type="submission" date="2015-02" db="EMBL/GenBank/DDBJ databases">
        <title>Genome sequencing for Strongylocentrotus purpuratus.</title>
        <authorList>
            <person name="Murali S."/>
            <person name="Liu Y."/>
            <person name="Vee V."/>
            <person name="English A."/>
            <person name="Wang M."/>
            <person name="Skinner E."/>
            <person name="Han Y."/>
            <person name="Muzny D.M."/>
            <person name="Worley K.C."/>
            <person name="Gibbs R.A."/>
        </authorList>
    </citation>
    <scope>NUCLEOTIDE SEQUENCE</scope>
</reference>
<dbReference type="FunFam" id="3.30.420.10:FF:000063">
    <property type="entry name" value="Retrovirus-related Pol polyprotein from transposon 297-like Protein"/>
    <property type="match status" value="1"/>
</dbReference>
<evidence type="ECO:0000313" key="7">
    <source>
        <dbReference type="Proteomes" id="UP000007110"/>
    </source>
</evidence>
<dbReference type="EnsemblMetazoa" id="XM_030998406">
    <property type="protein sequence ID" value="XP_030854266"/>
    <property type="gene ID" value="LOC115929460"/>
</dbReference>
<dbReference type="GeneID" id="115929460"/>
<dbReference type="GO" id="GO:0008270">
    <property type="term" value="F:zinc ion binding"/>
    <property type="evidence" value="ECO:0007669"/>
    <property type="project" value="UniProtKB-KW"/>
</dbReference>